<comment type="subcellular location">
    <subcellularLocation>
        <location evidence="1">Fimbrium</location>
    </subcellularLocation>
</comment>
<feature type="domain" description="Fimbrial-type adhesion" evidence="5">
    <location>
        <begin position="33"/>
        <end position="184"/>
    </location>
</feature>
<dbReference type="Pfam" id="PF00419">
    <property type="entry name" value="Fimbrial"/>
    <property type="match status" value="1"/>
</dbReference>
<evidence type="ECO:0000313" key="7">
    <source>
        <dbReference type="Proteomes" id="UP000262210"/>
    </source>
</evidence>
<accession>A0A7G2JT38</accession>
<dbReference type="PANTHER" id="PTHR33420:SF3">
    <property type="entry name" value="FIMBRIAL SUBUNIT ELFA"/>
    <property type="match status" value="1"/>
</dbReference>
<keyword evidence="3" id="KW-0732">Signal</keyword>
<sequence>MTNPIWGVLLIALSVCSAGAEAAAKNQGHGTLSLGGEIVETPCGIASESLDQTVDFGLVSMTDASLDSQPVLIGSRRNFEIKLVNCELASIVKPDFIYRAATVTFDGTADSRDPALLGVYGEAQGVAIELLTAAGTPIPLGSTTADYQIVAGDNTLRFGAQLRIHPDRARAGGFNSLAKFTLSYL</sequence>
<name>A0A7G2JT38_9GAMM</name>
<keyword evidence="4" id="KW-0281">Fimbrium</keyword>
<comment type="similarity">
    <text evidence="2">Belongs to the fimbrial protein family.</text>
</comment>
<protein>
    <submittedName>
        <fullName evidence="6">Type 1 fimbrial protein</fullName>
    </submittedName>
</protein>
<comment type="caution">
    <text evidence="6">The sequence shown here is derived from an EMBL/GenBank/DDBJ whole genome shotgun (WGS) entry which is preliminary data.</text>
</comment>
<dbReference type="Proteomes" id="UP000262210">
    <property type="component" value="Unassembled WGS sequence"/>
</dbReference>
<organism evidence="6 7">
    <name type="scientific">Serratia grimesii</name>
    <dbReference type="NCBI Taxonomy" id="82995"/>
    <lineage>
        <taxon>Bacteria</taxon>
        <taxon>Pseudomonadati</taxon>
        <taxon>Pseudomonadota</taxon>
        <taxon>Gammaproteobacteria</taxon>
        <taxon>Enterobacterales</taxon>
        <taxon>Yersiniaceae</taxon>
        <taxon>Serratia</taxon>
    </lineage>
</organism>
<proteinExistence type="inferred from homology"/>
<evidence type="ECO:0000256" key="3">
    <source>
        <dbReference type="ARBA" id="ARBA00022729"/>
    </source>
</evidence>
<evidence type="ECO:0000256" key="4">
    <source>
        <dbReference type="ARBA" id="ARBA00023263"/>
    </source>
</evidence>
<evidence type="ECO:0000256" key="1">
    <source>
        <dbReference type="ARBA" id="ARBA00004561"/>
    </source>
</evidence>
<dbReference type="Gene3D" id="2.60.40.1090">
    <property type="entry name" value="Fimbrial-type adhesion domain"/>
    <property type="match status" value="1"/>
</dbReference>
<dbReference type="SUPFAM" id="SSF49401">
    <property type="entry name" value="Bacterial adhesins"/>
    <property type="match status" value="1"/>
</dbReference>
<reference evidence="6 7" key="1">
    <citation type="journal article" date="2018" name="Nat. Biotechnol.">
        <title>A standardized bacterial taxonomy based on genome phylogeny substantially revises the tree of life.</title>
        <authorList>
            <person name="Parks D.H."/>
            <person name="Chuvochina M."/>
            <person name="Waite D.W."/>
            <person name="Rinke C."/>
            <person name="Skarshewski A."/>
            <person name="Chaumeil P.A."/>
            <person name="Hugenholtz P."/>
        </authorList>
    </citation>
    <scope>NUCLEOTIDE SEQUENCE [LARGE SCALE GENOMIC DNA]</scope>
    <source>
        <strain evidence="6">UBA11264</strain>
    </source>
</reference>
<gene>
    <name evidence="6" type="ORF">DHV72_17690</name>
</gene>
<dbReference type="InterPro" id="IPR008966">
    <property type="entry name" value="Adhesion_dom_sf"/>
</dbReference>
<evidence type="ECO:0000313" key="6">
    <source>
        <dbReference type="EMBL" id="HCK01832.1"/>
    </source>
</evidence>
<evidence type="ECO:0000259" key="5">
    <source>
        <dbReference type="Pfam" id="PF00419"/>
    </source>
</evidence>
<dbReference type="GO" id="GO:0009289">
    <property type="term" value="C:pilus"/>
    <property type="evidence" value="ECO:0007669"/>
    <property type="project" value="UniProtKB-SubCell"/>
</dbReference>
<dbReference type="RefSeq" id="WP_061808537.1">
    <property type="nucleotide sequence ID" value="NZ_CAMIQM010000007.1"/>
</dbReference>
<dbReference type="GO" id="GO:0043709">
    <property type="term" value="P:cell adhesion involved in single-species biofilm formation"/>
    <property type="evidence" value="ECO:0007669"/>
    <property type="project" value="TreeGrafter"/>
</dbReference>
<dbReference type="AlphaFoldDB" id="A0A7G2JT38"/>
<dbReference type="InterPro" id="IPR050263">
    <property type="entry name" value="Bact_Fimbrial_Adh_Pro"/>
</dbReference>
<dbReference type="InterPro" id="IPR036937">
    <property type="entry name" value="Adhesion_dom_fimbrial_sf"/>
</dbReference>
<dbReference type="GeneID" id="75284342"/>
<dbReference type="EMBL" id="DPSM01000023">
    <property type="protein sequence ID" value="HCK01832.1"/>
    <property type="molecule type" value="Genomic_DNA"/>
</dbReference>
<dbReference type="PANTHER" id="PTHR33420">
    <property type="entry name" value="FIMBRIAL SUBUNIT ELFA-RELATED"/>
    <property type="match status" value="1"/>
</dbReference>
<dbReference type="InterPro" id="IPR000259">
    <property type="entry name" value="Adhesion_dom_fimbrial"/>
</dbReference>
<evidence type="ECO:0000256" key="2">
    <source>
        <dbReference type="ARBA" id="ARBA00006671"/>
    </source>
</evidence>